<dbReference type="OrthoDB" id="5951731at2759"/>
<dbReference type="SUPFAM" id="SSF81296">
    <property type="entry name" value="E set domains"/>
    <property type="match status" value="2"/>
</dbReference>
<organism evidence="5 6">
    <name type="scientific">Polysphondylium violaceum</name>
    <dbReference type="NCBI Taxonomy" id="133409"/>
    <lineage>
        <taxon>Eukaryota</taxon>
        <taxon>Amoebozoa</taxon>
        <taxon>Evosea</taxon>
        <taxon>Eumycetozoa</taxon>
        <taxon>Dictyostelia</taxon>
        <taxon>Dictyosteliales</taxon>
        <taxon>Dictyosteliaceae</taxon>
        <taxon>Polysphondylium</taxon>
    </lineage>
</organism>
<keyword evidence="1 3" id="KW-0732">Signal</keyword>
<keyword evidence="6" id="KW-1185">Reference proteome</keyword>
<dbReference type="InterPro" id="IPR014756">
    <property type="entry name" value="Ig_E-set"/>
</dbReference>
<dbReference type="CDD" id="cd00603">
    <property type="entry name" value="IPT_PCSR"/>
    <property type="match status" value="1"/>
</dbReference>
<proteinExistence type="predicted"/>
<evidence type="ECO:0000256" key="3">
    <source>
        <dbReference type="SAM" id="SignalP"/>
    </source>
</evidence>
<dbReference type="Proteomes" id="UP000695562">
    <property type="component" value="Unassembled WGS sequence"/>
</dbReference>
<evidence type="ECO:0000313" key="6">
    <source>
        <dbReference type="Proteomes" id="UP000695562"/>
    </source>
</evidence>
<evidence type="ECO:0000256" key="2">
    <source>
        <dbReference type="ARBA" id="ARBA00023180"/>
    </source>
</evidence>
<feature type="domain" description="IPT/TIG" evidence="4">
    <location>
        <begin position="389"/>
        <end position="448"/>
    </location>
</feature>
<dbReference type="Pfam" id="PF01833">
    <property type="entry name" value="TIG"/>
    <property type="match status" value="2"/>
</dbReference>
<dbReference type="InterPro" id="IPR052014">
    <property type="entry name" value="Dictyostelium_Tiger"/>
</dbReference>
<evidence type="ECO:0000256" key="1">
    <source>
        <dbReference type="ARBA" id="ARBA00022729"/>
    </source>
</evidence>
<feature type="signal peptide" evidence="3">
    <location>
        <begin position="1"/>
        <end position="23"/>
    </location>
</feature>
<feature type="chain" id="PRO_5035171305" description="IPT/TIG domain-containing protein" evidence="3">
    <location>
        <begin position="24"/>
        <end position="551"/>
    </location>
</feature>
<sequence>MFKTSVVYLIIGLVLSLLCRVDAAGVPIIQTISIKESIVIVSVNTIDPVTKITLDTFDCEITSNINNIVQCTPPKEFFRLGSFEVKVENQNGMTTLDALYQNLINSYASDSSKQGIFKGSFEISNTVKIYGIDSTPISIYSWTDETLSFKYPDTIKCGYAFLMDSGDRQSNDILFCPNPFIASFSVTNNLLRLVAQYLQPTPLDTFLLFVLYPGDSTEYPCTSAPNGFGQLNVDCSLQQSKRVYSFNAYYVNTGRSLTFPLYNNPSISSVVPTAYGHPGRVTVFGQNLTPKIGDITVQIGSGDCSIISVATDKIVCLFQSDIPDPSPNSLTVSVIIDTLYVAHRDIFEYSCPRDDNGLYCSSHGYCQLSTLTCGCDKYWDSFDCSIIYPQLTSISSTHYGEPSFVTIKGDSFYNSKLNITIGGSPCSSPVVVDPTTIVCMFQSNVQQNAQLDPLVVFLSIETKNTVEKPLFSYSCRVGSNGKICSGHGLCKDNMACVCDKGWGSTVDCSTISPNIISSTSTKFGSPSNVTISGDNFAPIDLKVKIGGLFCT</sequence>
<dbReference type="InterPro" id="IPR013783">
    <property type="entry name" value="Ig-like_fold"/>
</dbReference>
<dbReference type="PANTHER" id="PTHR31341">
    <property type="entry name" value="IPT/TIG DOMAIN-CONTAINING PROTEIN-RELATED-RELATED"/>
    <property type="match status" value="1"/>
</dbReference>
<protein>
    <recommendedName>
        <fullName evidence="4">IPT/TIG domain-containing protein</fullName>
    </recommendedName>
</protein>
<gene>
    <name evidence="5" type="ORF">CYY_001458</name>
</gene>
<comment type="caution">
    <text evidence="5">The sequence shown here is derived from an EMBL/GenBank/DDBJ whole genome shotgun (WGS) entry which is preliminary data.</text>
</comment>
<feature type="non-terminal residue" evidence="5">
    <location>
        <position position="551"/>
    </location>
</feature>
<evidence type="ECO:0000259" key="4">
    <source>
        <dbReference type="Pfam" id="PF01833"/>
    </source>
</evidence>
<dbReference type="Gene3D" id="2.60.40.10">
    <property type="entry name" value="Immunoglobulins"/>
    <property type="match status" value="2"/>
</dbReference>
<evidence type="ECO:0000313" key="5">
    <source>
        <dbReference type="EMBL" id="KAF2077269.1"/>
    </source>
</evidence>
<accession>A0A8J4Q1V4</accession>
<dbReference type="AlphaFoldDB" id="A0A8J4Q1V4"/>
<feature type="domain" description="IPT/TIG" evidence="4">
    <location>
        <begin position="265"/>
        <end position="334"/>
    </location>
</feature>
<dbReference type="EMBL" id="AJWJ01000034">
    <property type="protein sequence ID" value="KAF2077269.1"/>
    <property type="molecule type" value="Genomic_DNA"/>
</dbReference>
<keyword evidence="2" id="KW-0325">Glycoprotein</keyword>
<dbReference type="InterPro" id="IPR002909">
    <property type="entry name" value="IPT_dom"/>
</dbReference>
<name>A0A8J4Q1V4_9MYCE</name>
<reference evidence="5" key="1">
    <citation type="submission" date="2020-01" db="EMBL/GenBank/DDBJ databases">
        <title>Development of genomics and gene disruption for Polysphondylium violaceum indicates a role for the polyketide synthase stlB in stalk morphogenesis.</title>
        <authorList>
            <person name="Narita B."/>
            <person name="Kawabe Y."/>
            <person name="Kin K."/>
            <person name="Saito T."/>
            <person name="Gibbs R."/>
            <person name="Kuspa A."/>
            <person name="Muzny D."/>
            <person name="Queller D."/>
            <person name="Richards S."/>
            <person name="Strassman J."/>
            <person name="Sucgang R."/>
            <person name="Worley K."/>
            <person name="Schaap P."/>
        </authorList>
    </citation>
    <scope>NUCLEOTIDE SEQUENCE</scope>
    <source>
        <strain evidence="5">QSvi11</strain>
    </source>
</reference>